<feature type="region of interest" description="Disordered" evidence="1">
    <location>
        <begin position="27"/>
        <end position="72"/>
    </location>
</feature>
<evidence type="ECO:0000256" key="2">
    <source>
        <dbReference type="SAM" id="SignalP"/>
    </source>
</evidence>
<evidence type="ECO:0000313" key="3">
    <source>
        <dbReference type="EMBL" id="KAF2878505.1"/>
    </source>
</evidence>
<keyword evidence="2" id="KW-0732">Signal</keyword>
<feature type="signal peptide" evidence="2">
    <location>
        <begin position="1"/>
        <end position="20"/>
    </location>
</feature>
<protein>
    <submittedName>
        <fullName evidence="3">Uncharacterized protein</fullName>
    </submittedName>
</protein>
<gene>
    <name evidence="3" type="ORF">BDV95DRAFT_601145</name>
</gene>
<feature type="chain" id="PRO_5028860725" evidence="2">
    <location>
        <begin position="21"/>
        <end position="97"/>
    </location>
</feature>
<reference evidence="3 4" key="1">
    <citation type="submission" date="2020-01" db="EMBL/GenBank/DDBJ databases">
        <authorList>
            <consortium name="DOE Joint Genome Institute"/>
            <person name="Haridas S."/>
            <person name="Albert R."/>
            <person name="Binder M."/>
            <person name="Bloem J."/>
            <person name="Labutti K."/>
            <person name="Salamov A."/>
            <person name="Andreopoulos B."/>
            <person name="Baker S.E."/>
            <person name="Barry K."/>
            <person name="Bills G."/>
            <person name="Bluhm B.H."/>
            <person name="Cannon C."/>
            <person name="Castanera R."/>
            <person name="Culley D.E."/>
            <person name="Daum C."/>
            <person name="Ezra D."/>
            <person name="Gonzalez J.B."/>
            <person name="Henrissat B."/>
            <person name="Kuo A."/>
            <person name="Liang C."/>
            <person name="Lipzen A."/>
            <person name="Lutzoni F."/>
            <person name="Magnuson J."/>
            <person name="Mondo S."/>
            <person name="Nolan M."/>
            <person name="Ohm R."/>
            <person name="Pangilinan J."/>
            <person name="Park H.-J.H."/>
            <person name="Ramirez L."/>
            <person name="Alfaro M."/>
            <person name="Sun H."/>
            <person name="Tritt A."/>
            <person name="Yoshinaga Y."/>
            <person name="Zwiers L.-H.L."/>
            <person name="Turgeon B.G."/>
            <person name="Goodwin S.B."/>
            <person name="Spatafora J.W."/>
            <person name="Crous P.W."/>
            <person name="Grigoriev I.V."/>
        </authorList>
    </citation>
    <scope>NUCLEOTIDE SEQUENCE [LARGE SCALE GENOMIC DNA]</scope>
    <source>
        <strain evidence="3 4">CBS 611.86</strain>
    </source>
</reference>
<feature type="compositionally biased region" description="Low complexity" evidence="1">
    <location>
        <begin position="57"/>
        <end position="67"/>
    </location>
</feature>
<evidence type="ECO:0000256" key="1">
    <source>
        <dbReference type="SAM" id="MobiDB-lite"/>
    </source>
</evidence>
<accession>A0A7C8MZ35</accession>
<name>A0A7C8MZ35_9PLEO</name>
<comment type="caution">
    <text evidence="3">The sequence shown here is derived from an EMBL/GenBank/DDBJ whole genome shotgun (WGS) entry which is preliminary data.</text>
</comment>
<sequence>MRLYICLNIILLHSAISVIAQNQQHAPQAYAPPLSSPSTNSDPAVLEQHLTLRSDADANANAPRPASWDTGAAERPTARIAVVVGLAGVMFGLGMGM</sequence>
<keyword evidence="4" id="KW-1185">Reference proteome</keyword>
<organism evidence="3 4">
    <name type="scientific">Massariosphaeria phaeospora</name>
    <dbReference type="NCBI Taxonomy" id="100035"/>
    <lineage>
        <taxon>Eukaryota</taxon>
        <taxon>Fungi</taxon>
        <taxon>Dikarya</taxon>
        <taxon>Ascomycota</taxon>
        <taxon>Pezizomycotina</taxon>
        <taxon>Dothideomycetes</taxon>
        <taxon>Pleosporomycetidae</taxon>
        <taxon>Pleosporales</taxon>
        <taxon>Pleosporales incertae sedis</taxon>
        <taxon>Massariosphaeria</taxon>
    </lineage>
</organism>
<proteinExistence type="predicted"/>
<dbReference type="Proteomes" id="UP000481861">
    <property type="component" value="Unassembled WGS sequence"/>
</dbReference>
<dbReference type="AlphaFoldDB" id="A0A7C8MZ35"/>
<dbReference type="EMBL" id="JAADJZ010000001">
    <property type="protein sequence ID" value="KAF2878505.1"/>
    <property type="molecule type" value="Genomic_DNA"/>
</dbReference>
<evidence type="ECO:0000313" key="4">
    <source>
        <dbReference type="Proteomes" id="UP000481861"/>
    </source>
</evidence>